<dbReference type="PROSITE" id="PS50005">
    <property type="entry name" value="TPR"/>
    <property type="match status" value="1"/>
</dbReference>
<evidence type="ECO:0000313" key="8">
    <source>
        <dbReference type="Proteomes" id="UP000001399"/>
    </source>
</evidence>
<feature type="domain" description="Cytochrome c-552/4" evidence="6">
    <location>
        <begin position="51"/>
        <end position="75"/>
    </location>
</feature>
<dbReference type="InterPro" id="IPR036280">
    <property type="entry name" value="Multihaem_cyt_sf"/>
</dbReference>
<feature type="domain" description="Doubled CXXCH motif" evidence="5">
    <location>
        <begin position="339"/>
        <end position="366"/>
    </location>
</feature>
<feature type="signal peptide" evidence="4">
    <location>
        <begin position="1"/>
        <end position="27"/>
    </location>
</feature>
<reference evidence="8" key="1">
    <citation type="journal article" date="2011" name="J. Bacteriol.">
        <title>Genome sequences of eight morphologically diverse alphaproteobacteria.</title>
        <authorList>
            <consortium name="US DOE Joint Genome Institute"/>
            <person name="Brown P.J."/>
            <person name="Kysela D.T."/>
            <person name="Buechlein A."/>
            <person name="Hemmerich C."/>
            <person name="Brun Y.V."/>
        </authorList>
    </citation>
    <scope>NUCLEOTIDE SEQUENCE [LARGE SCALE GENOMIC DNA]</scope>
    <source>
        <strain evidence="8">ATCC 17100 / ATH 3.1.1 / DSM 162 / LMG 4299</strain>
    </source>
</reference>
<keyword evidence="1 4" id="KW-0732">Signal</keyword>
<dbReference type="InterPro" id="IPR023155">
    <property type="entry name" value="Cyt_c-552/4"/>
</dbReference>
<feature type="domain" description="Cytochrome c-552/4" evidence="6">
    <location>
        <begin position="180"/>
        <end position="221"/>
    </location>
</feature>
<protein>
    <submittedName>
        <fullName evidence="7">Cytochrome C family protein</fullName>
    </submittedName>
</protein>
<dbReference type="InterPro" id="IPR011990">
    <property type="entry name" value="TPR-like_helical_dom_sf"/>
</dbReference>
<evidence type="ECO:0000259" key="6">
    <source>
        <dbReference type="Pfam" id="PF13435"/>
    </source>
</evidence>
<dbReference type="STRING" id="648757.Rvan_3559"/>
<dbReference type="Pfam" id="PF09699">
    <property type="entry name" value="Paired_CXXCH_1"/>
    <property type="match status" value="1"/>
</dbReference>
<dbReference type="AlphaFoldDB" id="E3I4R5"/>
<dbReference type="SUPFAM" id="SSF48695">
    <property type="entry name" value="Multiheme cytochromes"/>
    <property type="match status" value="1"/>
</dbReference>
<dbReference type="InterPro" id="IPR019734">
    <property type="entry name" value="TPR_rpt"/>
</dbReference>
<feature type="compositionally biased region" description="Basic and acidic residues" evidence="3">
    <location>
        <begin position="758"/>
        <end position="768"/>
    </location>
</feature>
<feature type="chain" id="PRO_5003170784" evidence="4">
    <location>
        <begin position="28"/>
        <end position="768"/>
    </location>
</feature>
<evidence type="ECO:0000256" key="3">
    <source>
        <dbReference type="SAM" id="MobiDB-lite"/>
    </source>
</evidence>
<gene>
    <name evidence="7" type="ordered locus">Rvan_3559</name>
</gene>
<feature type="region of interest" description="Disordered" evidence="3">
    <location>
        <begin position="747"/>
        <end position="768"/>
    </location>
</feature>
<feature type="repeat" description="TPR" evidence="2">
    <location>
        <begin position="584"/>
        <end position="617"/>
    </location>
</feature>
<dbReference type="SMART" id="SM00028">
    <property type="entry name" value="TPR"/>
    <property type="match status" value="4"/>
</dbReference>
<sequence>MQHRSVFVCATFCLTLLAGAFWCVAEAQTGSDALKSVSRAFPPGYVGQERCVACHESQRRDWAASSHAKSMQVASPSTLLGRFDGKPVGGGDFAAFMREPSAWARLDGANGKKADFPVAFTLGVFPLQQYLVPFSGGRLQALPFAWDSRPASEGGQRWFSLYPEAGIKPGDALHWTGRNQTWNSMCADCHSTGLRKNHDPATRAYSTTWSDINVACEACHGPGASHVAWAESGRAATIPNKDFTAEGASARGGYWGDFDERGIRRFVGPARQREVDRCAPCHARRRALTDGWTSGQPLLDSHSPALLDDTLYFADGQFQDEVFEIGSFLQSRMAQAGVVCTDCHSAHGGGLKAGGNGVCAQCHDASRFDTSSHHRHTQGSEAARCVTCHMPGRTYMGVHVRHDHSFRLPAPRRAAALGAPDPCLTCHAKRGADWAEEALSRWGGGGHRTGSKFAEALDAGRKRLSGADRLLVEAAIDASNPAIARGTALSLLARFPGPLALPALNKGLADSEPLVRLGAVRGLAPYAPPLLSRLLSPVMGDPARAVRTEAARLLASANPAERSEPFRSALKEWVEAEQLASERPESALNLGVLWAELGDAEKAEATLRSAIEEDPSFTAGAITLADLYRAEGRNGEAEQVLRKSAAAAPRAGDARYALALTLIRQGRRAEARTELERAATLSPEEPRFAYAYGLALWEDGDRALAIDIWQKASRRNPGDRNLLEALVSFARESGRIEEAARYARSLARLAPGNPDAATGREEKEPDGR</sequence>
<dbReference type="eggNOG" id="COG1413">
    <property type="taxonomic scope" value="Bacteria"/>
</dbReference>
<accession>E3I4R5</accession>
<evidence type="ECO:0000256" key="4">
    <source>
        <dbReference type="SAM" id="SignalP"/>
    </source>
</evidence>
<dbReference type="Proteomes" id="UP000001399">
    <property type="component" value="Chromosome"/>
</dbReference>
<proteinExistence type="predicted"/>
<dbReference type="Gene3D" id="1.25.40.10">
    <property type="entry name" value="Tetratricopeptide repeat domain"/>
    <property type="match status" value="1"/>
</dbReference>
<evidence type="ECO:0000313" key="7">
    <source>
        <dbReference type="EMBL" id="ADP72737.1"/>
    </source>
</evidence>
<dbReference type="InterPro" id="IPR010177">
    <property type="entry name" value="Paired_CXXCH_1"/>
</dbReference>
<dbReference type="Pfam" id="PF14559">
    <property type="entry name" value="TPR_19"/>
    <property type="match status" value="1"/>
</dbReference>
<evidence type="ECO:0000256" key="2">
    <source>
        <dbReference type="PROSITE-ProRule" id="PRU00339"/>
    </source>
</evidence>
<dbReference type="HOGENOM" id="CLU_013154_0_0_5"/>
<dbReference type="EMBL" id="CP002292">
    <property type="protein sequence ID" value="ADP72737.1"/>
    <property type="molecule type" value="Genomic_DNA"/>
</dbReference>
<keyword evidence="8" id="KW-1185">Reference proteome</keyword>
<dbReference type="OrthoDB" id="9814800at2"/>
<dbReference type="KEGG" id="rva:Rvan_3559"/>
<dbReference type="Pfam" id="PF13432">
    <property type="entry name" value="TPR_16"/>
    <property type="match status" value="2"/>
</dbReference>
<evidence type="ECO:0000256" key="1">
    <source>
        <dbReference type="ARBA" id="ARBA00022729"/>
    </source>
</evidence>
<dbReference type="SUPFAM" id="SSF48452">
    <property type="entry name" value="TPR-like"/>
    <property type="match status" value="1"/>
</dbReference>
<dbReference type="Gene3D" id="1.10.1130.10">
    <property type="entry name" value="Flavocytochrome C3, Chain A"/>
    <property type="match status" value="2"/>
</dbReference>
<keyword evidence="2" id="KW-0802">TPR repeat</keyword>
<name>E3I4R5_RHOVT</name>
<organism evidence="7 8">
    <name type="scientific">Rhodomicrobium vannielii (strain ATCC 17100 / DSM 162 / LMG 4299 / NCIMB 10020 / ATH 3.1.1)</name>
    <dbReference type="NCBI Taxonomy" id="648757"/>
    <lineage>
        <taxon>Bacteria</taxon>
        <taxon>Pseudomonadati</taxon>
        <taxon>Pseudomonadota</taxon>
        <taxon>Alphaproteobacteria</taxon>
        <taxon>Hyphomicrobiales</taxon>
        <taxon>Hyphomicrobiaceae</taxon>
        <taxon>Rhodomicrobium</taxon>
    </lineage>
</organism>
<dbReference type="PANTHER" id="PTHR35038:SF8">
    <property type="entry name" value="C-TYPE POLYHEME CYTOCHROME OMCC"/>
    <property type="match status" value="1"/>
</dbReference>
<dbReference type="eggNOG" id="COG0457">
    <property type="taxonomic scope" value="Bacteria"/>
</dbReference>
<dbReference type="PANTHER" id="PTHR35038">
    <property type="entry name" value="DISSIMILATORY SULFITE REDUCTASE SIRA"/>
    <property type="match status" value="1"/>
</dbReference>
<dbReference type="RefSeq" id="WP_013421095.1">
    <property type="nucleotide sequence ID" value="NC_014664.1"/>
</dbReference>
<dbReference type="InterPro" id="IPR051829">
    <property type="entry name" value="Multiheme_Cytochr_ET"/>
</dbReference>
<dbReference type="Pfam" id="PF13435">
    <property type="entry name" value="Cytochrome_C554"/>
    <property type="match status" value="2"/>
</dbReference>
<evidence type="ECO:0000259" key="5">
    <source>
        <dbReference type="Pfam" id="PF09699"/>
    </source>
</evidence>